<reference evidence="1" key="1">
    <citation type="submission" date="2016-04" db="EMBL/GenBank/DDBJ databases">
        <authorList>
            <person name="Evans L.H."/>
            <person name="Alamgir A."/>
            <person name="Owens N."/>
            <person name="Weber N.D."/>
            <person name="Virtaneva K."/>
            <person name="Barbian K."/>
            <person name="Babar A."/>
            <person name="Rosenke K."/>
        </authorList>
    </citation>
    <scope>NUCLEOTIDE SEQUENCE [LARGE SCALE GENOMIC DNA]</scope>
    <source>
        <strain evidence="1">CBS 101.48</strain>
    </source>
</reference>
<keyword evidence="2" id="KW-1185">Reference proteome</keyword>
<dbReference type="AlphaFoldDB" id="A0A163K285"/>
<dbReference type="EMBL" id="LT554417">
    <property type="protein sequence ID" value="SAM05045.1"/>
    <property type="molecule type" value="Genomic_DNA"/>
</dbReference>
<gene>
    <name evidence="1" type="primary">ABSGL_10911.1 scaffold 12033</name>
</gene>
<name>A0A163K285_ABSGL</name>
<dbReference type="InParanoid" id="A0A163K285"/>
<protein>
    <submittedName>
        <fullName evidence="1">Uncharacterized protein</fullName>
    </submittedName>
</protein>
<organism evidence="1">
    <name type="scientific">Absidia glauca</name>
    <name type="common">Pin mould</name>
    <dbReference type="NCBI Taxonomy" id="4829"/>
    <lineage>
        <taxon>Eukaryota</taxon>
        <taxon>Fungi</taxon>
        <taxon>Fungi incertae sedis</taxon>
        <taxon>Mucoromycota</taxon>
        <taxon>Mucoromycotina</taxon>
        <taxon>Mucoromycetes</taxon>
        <taxon>Mucorales</taxon>
        <taxon>Cunninghamellaceae</taxon>
        <taxon>Absidia</taxon>
    </lineage>
</organism>
<evidence type="ECO:0000313" key="1">
    <source>
        <dbReference type="EMBL" id="SAM05045.1"/>
    </source>
</evidence>
<dbReference type="Proteomes" id="UP000078561">
    <property type="component" value="Unassembled WGS sequence"/>
</dbReference>
<evidence type="ECO:0000313" key="2">
    <source>
        <dbReference type="Proteomes" id="UP000078561"/>
    </source>
</evidence>
<accession>A0A163K285</accession>
<sequence>MSVLSQSLAPPLSLQTPLSMDLGFSEEYNDSQAKDTDSALFYPLPTAETNRTVSGFETPSFLPEDFPEIPLTNNGMPAAMTSFFVYETATLPSPNLDSQALKSLMMSDIRMLIDESAFGGYCQMDPLLLGRPHHDERQAVANSATLHELPRAVIHYATAPNGIVSFVCSDCNGQYRRRQDCKMDAQVVFVEPMS</sequence>
<proteinExistence type="predicted"/>